<comment type="caution">
    <text evidence="2">The sequence shown here is derived from an EMBL/GenBank/DDBJ whole genome shotgun (WGS) entry which is preliminary data.</text>
</comment>
<feature type="non-terminal residue" evidence="2">
    <location>
        <position position="503"/>
    </location>
</feature>
<dbReference type="AlphaFoldDB" id="A0A9P8FVU9"/>
<reference evidence="2" key="2">
    <citation type="submission" date="2021-08" db="EMBL/GenBank/DDBJ databases">
        <authorList>
            <person name="Gostincar C."/>
            <person name="Sun X."/>
            <person name="Song Z."/>
            <person name="Gunde-Cimerman N."/>
        </authorList>
    </citation>
    <scope>NUCLEOTIDE SEQUENCE</scope>
    <source>
        <strain evidence="2">EXF-9298</strain>
    </source>
</reference>
<feature type="compositionally biased region" description="Basic and acidic residues" evidence="1">
    <location>
        <begin position="457"/>
        <end position="468"/>
    </location>
</feature>
<feature type="compositionally biased region" description="Low complexity" evidence="1">
    <location>
        <begin position="379"/>
        <end position="389"/>
    </location>
</feature>
<name>A0A9P8FVU9_AURME</name>
<organism evidence="2 3">
    <name type="scientific">Aureobasidium melanogenum</name>
    <name type="common">Aureobasidium pullulans var. melanogenum</name>
    <dbReference type="NCBI Taxonomy" id="46634"/>
    <lineage>
        <taxon>Eukaryota</taxon>
        <taxon>Fungi</taxon>
        <taxon>Dikarya</taxon>
        <taxon>Ascomycota</taxon>
        <taxon>Pezizomycotina</taxon>
        <taxon>Dothideomycetes</taxon>
        <taxon>Dothideomycetidae</taxon>
        <taxon>Dothideales</taxon>
        <taxon>Saccotheciaceae</taxon>
        <taxon>Aureobasidium</taxon>
    </lineage>
</organism>
<evidence type="ECO:0000313" key="3">
    <source>
        <dbReference type="Proteomes" id="UP000729357"/>
    </source>
</evidence>
<sequence>MSGGYEVDYDSDCDVYDYDDDYIYADAGAYDLADELASGAIAEAPALYYRDDELDEYDNYNFWSEIEYGNAEIFDQEMAQEEQTAKVDKKKKSKASDIKDTIKKIRLRGIQNYPTVLWRSSQDAFSLRQQCPVYERPQQPYALLPNWRQLLKDRPAVFSTSHVATISAQDEQQDNEWEDMSGEDDESDQDDEDEEEGDEDDNEDEEEGMGLQDIDPEMLKSVLAAKLSASGMAGKDQTAMMEAMMQMLAGGNGAGTDELLESLTSNMLNQVSEEGGESTMGQWLSGQGVSLEDANDDDEQADVTPGASEDSSPKDSVAAGPPAAPKSSEPSIEALLEPQSTGKKRKHPLSEEIQQDDANTDSTPDEGPNHKRSKQEVPKSSSVSIQSKTSTHKPAVLQSKAKTADDKLTAKAKTTAPAKTKPETTKGTKPKPATTQAKENMTSSVPTTKATTRKRKAADEQVPDEKPKRQLRSFAAPTASSQNKIAEAKTSEPKTTRSGRARK</sequence>
<feature type="compositionally biased region" description="Low complexity" evidence="1">
    <location>
        <begin position="427"/>
        <end position="438"/>
    </location>
</feature>
<feature type="compositionally biased region" description="Basic and acidic residues" evidence="1">
    <location>
        <begin position="486"/>
        <end position="495"/>
    </location>
</feature>
<evidence type="ECO:0000313" key="2">
    <source>
        <dbReference type="EMBL" id="KAG9985193.1"/>
    </source>
</evidence>
<reference evidence="2" key="1">
    <citation type="journal article" date="2021" name="J Fungi (Basel)">
        <title>Virulence traits and population genomics of the black yeast Aureobasidium melanogenum.</title>
        <authorList>
            <person name="Cernosa A."/>
            <person name="Sun X."/>
            <person name="Gostincar C."/>
            <person name="Fang C."/>
            <person name="Gunde-Cimerman N."/>
            <person name="Song Z."/>
        </authorList>
    </citation>
    <scope>NUCLEOTIDE SEQUENCE</scope>
    <source>
        <strain evidence="2">EXF-9298</strain>
    </source>
</reference>
<feature type="compositionally biased region" description="Acidic residues" evidence="1">
    <location>
        <begin position="171"/>
        <end position="208"/>
    </location>
</feature>
<dbReference type="EMBL" id="JAHFXS010000416">
    <property type="protein sequence ID" value="KAG9985193.1"/>
    <property type="molecule type" value="Genomic_DNA"/>
</dbReference>
<evidence type="ECO:0000256" key="1">
    <source>
        <dbReference type="SAM" id="MobiDB-lite"/>
    </source>
</evidence>
<protein>
    <submittedName>
        <fullName evidence="2">Uncharacterized protein</fullName>
    </submittedName>
</protein>
<feature type="compositionally biased region" description="Polar residues" evidence="1">
    <location>
        <begin position="279"/>
        <end position="288"/>
    </location>
</feature>
<accession>A0A9P8FVU9</accession>
<keyword evidence="3" id="KW-1185">Reference proteome</keyword>
<feature type="region of interest" description="Disordered" evidence="1">
    <location>
        <begin position="164"/>
        <end position="219"/>
    </location>
</feature>
<proteinExistence type="predicted"/>
<gene>
    <name evidence="2" type="ORF">KCU98_g4882</name>
</gene>
<feature type="compositionally biased region" description="Polar residues" evidence="1">
    <location>
        <begin position="262"/>
        <end position="272"/>
    </location>
</feature>
<dbReference type="Proteomes" id="UP000729357">
    <property type="component" value="Unassembled WGS sequence"/>
</dbReference>
<feature type="region of interest" description="Disordered" evidence="1">
    <location>
        <begin position="250"/>
        <end position="503"/>
    </location>
</feature>